<comment type="caution">
    <text evidence="2">The sequence shown here is derived from an EMBL/GenBank/DDBJ whole genome shotgun (WGS) entry which is preliminary data.</text>
</comment>
<dbReference type="Proteomes" id="UP000548304">
    <property type="component" value="Unassembled WGS sequence"/>
</dbReference>
<sequence length="223" mass="23727">MRSPAPSVAGSDRADLRGGDRLRGCWVFFSGTAIRAPCFCVEFRSGAGRACSAVRRPGPPPRTDSRVPGHDCAHYGGGKTAPGICPRTPRGAAGHRGRPRTSRCPGARSGVGHATAPAPRRFSPADQPRCVTNLIRVHGTTSFRVLTERFLGDVTPRSGSSDFAADAPLRGKSGDCRIPPLRRTRARPLLDRAVGSGVRRGRCASRVRGPLRAHAGQHCRAVR</sequence>
<proteinExistence type="predicted"/>
<reference evidence="2 3" key="1">
    <citation type="submission" date="2020-07" db="EMBL/GenBank/DDBJ databases">
        <title>Genomic Encyclopedia of Type Strains, Phase III (KMG-III): the genomes of soil and plant-associated and newly described type strains.</title>
        <authorList>
            <person name="Whitman W."/>
        </authorList>
    </citation>
    <scope>NUCLEOTIDE SEQUENCE [LARGE SCALE GENOMIC DNA]</scope>
    <source>
        <strain evidence="2 3">CECT 8576</strain>
    </source>
</reference>
<accession>A0A852Z0Y2</accession>
<gene>
    <name evidence="2" type="ORF">FHR84_002250</name>
</gene>
<evidence type="ECO:0000313" key="3">
    <source>
        <dbReference type="Proteomes" id="UP000548304"/>
    </source>
</evidence>
<organism evidence="2 3">
    <name type="scientific">Actinopolyspora biskrensis</name>
    <dbReference type="NCBI Taxonomy" id="1470178"/>
    <lineage>
        <taxon>Bacteria</taxon>
        <taxon>Bacillati</taxon>
        <taxon>Actinomycetota</taxon>
        <taxon>Actinomycetes</taxon>
        <taxon>Actinopolysporales</taxon>
        <taxon>Actinopolysporaceae</taxon>
        <taxon>Actinopolyspora</taxon>
    </lineage>
</organism>
<dbReference type="AlphaFoldDB" id="A0A852Z0Y2"/>
<evidence type="ECO:0000256" key="1">
    <source>
        <dbReference type="SAM" id="MobiDB-lite"/>
    </source>
</evidence>
<keyword evidence="3" id="KW-1185">Reference proteome</keyword>
<feature type="region of interest" description="Disordered" evidence="1">
    <location>
        <begin position="83"/>
        <end position="125"/>
    </location>
</feature>
<evidence type="ECO:0000313" key="2">
    <source>
        <dbReference type="EMBL" id="NYH78925.1"/>
    </source>
</evidence>
<dbReference type="EMBL" id="JACBYW010000003">
    <property type="protein sequence ID" value="NYH78925.1"/>
    <property type="molecule type" value="Genomic_DNA"/>
</dbReference>
<name>A0A852Z0Y2_9ACTN</name>
<protein>
    <submittedName>
        <fullName evidence="2">Uncharacterized protein</fullName>
    </submittedName>
</protein>